<dbReference type="EMBL" id="JACIDY010000003">
    <property type="protein sequence ID" value="MBB3939917.1"/>
    <property type="molecule type" value="Genomic_DNA"/>
</dbReference>
<dbReference type="AlphaFoldDB" id="A0A7W6FZ84"/>
<sequence>MTREFLLRRIDRCYLVAAGARRADKRTLHLELARYYRKVLNAVADSPPVESRYAAA</sequence>
<gene>
    <name evidence="1" type="ORF">GGR39_001567</name>
</gene>
<organism evidence="1 2">
    <name type="scientific">Novosphingobium fluoreni</name>
    <dbReference type="NCBI Taxonomy" id="1391222"/>
    <lineage>
        <taxon>Bacteria</taxon>
        <taxon>Pseudomonadati</taxon>
        <taxon>Pseudomonadota</taxon>
        <taxon>Alphaproteobacteria</taxon>
        <taxon>Sphingomonadales</taxon>
        <taxon>Sphingomonadaceae</taxon>
        <taxon>Novosphingobium</taxon>
    </lineage>
</organism>
<protein>
    <submittedName>
        <fullName evidence="1">Uncharacterized protein</fullName>
    </submittedName>
</protein>
<dbReference type="Proteomes" id="UP000561459">
    <property type="component" value="Unassembled WGS sequence"/>
</dbReference>
<keyword evidence="2" id="KW-1185">Reference proteome</keyword>
<proteinExistence type="predicted"/>
<comment type="caution">
    <text evidence="1">The sequence shown here is derived from an EMBL/GenBank/DDBJ whole genome shotgun (WGS) entry which is preliminary data.</text>
</comment>
<evidence type="ECO:0000313" key="2">
    <source>
        <dbReference type="Proteomes" id="UP000561459"/>
    </source>
</evidence>
<reference evidence="1 2" key="1">
    <citation type="submission" date="2020-08" db="EMBL/GenBank/DDBJ databases">
        <title>Genomic Encyclopedia of Type Strains, Phase IV (KMG-IV): sequencing the most valuable type-strain genomes for metagenomic binning, comparative biology and taxonomic classification.</title>
        <authorList>
            <person name="Goeker M."/>
        </authorList>
    </citation>
    <scope>NUCLEOTIDE SEQUENCE [LARGE SCALE GENOMIC DNA]</scope>
    <source>
        <strain evidence="1 2">DSM 27568</strain>
    </source>
</reference>
<evidence type="ECO:0000313" key="1">
    <source>
        <dbReference type="EMBL" id="MBB3939917.1"/>
    </source>
</evidence>
<accession>A0A7W6FZ84</accession>
<name>A0A7W6FZ84_9SPHN</name>